<organism evidence="1 2">
    <name type="scientific">Mycolicibacter longobardus</name>
    <dbReference type="NCBI Taxonomy" id="1108812"/>
    <lineage>
        <taxon>Bacteria</taxon>
        <taxon>Bacillati</taxon>
        <taxon>Actinomycetota</taxon>
        <taxon>Actinomycetes</taxon>
        <taxon>Mycobacteriales</taxon>
        <taxon>Mycobacteriaceae</taxon>
        <taxon>Mycolicibacter</taxon>
    </lineage>
</organism>
<dbReference type="RefSeq" id="WP_085264497.1">
    <property type="nucleotide sequence ID" value="NZ_JACKVG010000012.1"/>
</dbReference>
<comment type="caution">
    <text evidence="1">The sequence shown here is derived from an EMBL/GenBank/DDBJ whole genome shotgun (WGS) entry which is preliminary data.</text>
</comment>
<sequence>MKTSPEFSPWITSGIAVAAVGAIAVTPIQAPLPAALSGTHVGDVQLASWADVINTATANFEDIWDHWSPAPAPLATQALLNQAGFLQDLFTGAKTFDEVLALIAANLTAAGDAALVPYMPAGAEDFIYTSLDTTPSTIGIDVFGFDLFDIPLPGKAALLDILINGLHYEVGICPLCVEGTIPVLSLLVGSETAAEIQPYLGFLGSPLSGVLWGLIGANLGPLLQLNDDLGPIIANLSGPTPDWEAALQGLLNIPENFTNALLNGYGEVSLAELLSLFDIDVPDLNTSIDFYLGGLLSPGGSLLNGLGFSTELGDCGIACATFDVPMTAVGPLASMIGLAQAMAEAIGWDGQAFDGLPMI</sequence>
<evidence type="ECO:0000313" key="1">
    <source>
        <dbReference type="EMBL" id="ORW11583.1"/>
    </source>
</evidence>
<protein>
    <submittedName>
        <fullName evidence="1">Uncharacterized protein</fullName>
    </submittedName>
</protein>
<dbReference type="EMBL" id="LQPG01000017">
    <property type="protein sequence ID" value="ORW11583.1"/>
    <property type="molecule type" value="Genomic_DNA"/>
</dbReference>
<dbReference type="OrthoDB" id="4370634at2"/>
<gene>
    <name evidence="1" type="ORF">AWC16_10900</name>
</gene>
<dbReference type="AlphaFoldDB" id="A0A1X1YKP5"/>
<proteinExistence type="predicted"/>
<evidence type="ECO:0000313" key="2">
    <source>
        <dbReference type="Proteomes" id="UP000193866"/>
    </source>
</evidence>
<keyword evidence="2" id="KW-1185">Reference proteome</keyword>
<name>A0A1X1YKP5_9MYCO</name>
<dbReference type="Proteomes" id="UP000193866">
    <property type="component" value="Unassembled WGS sequence"/>
</dbReference>
<reference evidence="1 2" key="1">
    <citation type="submission" date="2016-01" db="EMBL/GenBank/DDBJ databases">
        <title>The new phylogeny of the genus Mycobacterium.</title>
        <authorList>
            <person name="Tarcisio F."/>
            <person name="Conor M."/>
            <person name="Antonella G."/>
            <person name="Elisabetta G."/>
            <person name="Giulia F.S."/>
            <person name="Sara T."/>
            <person name="Anna F."/>
            <person name="Clotilde B."/>
            <person name="Roberto B."/>
            <person name="Veronica D.S."/>
            <person name="Fabio R."/>
            <person name="Monica P."/>
            <person name="Olivier J."/>
            <person name="Enrico T."/>
            <person name="Nicola S."/>
        </authorList>
    </citation>
    <scope>NUCLEOTIDE SEQUENCE [LARGE SCALE GENOMIC DNA]</scope>
    <source>
        <strain evidence="1 2">DSM 45394</strain>
    </source>
</reference>
<accession>A0A1X1YKP5</accession>